<keyword evidence="3" id="KW-0812">Transmembrane</keyword>
<dbReference type="VEuPathDB" id="VectorBase:ACUA004767"/>
<feature type="compositionally biased region" description="Basic residues" evidence="2">
    <location>
        <begin position="575"/>
        <end position="589"/>
    </location>
</feature>
<feature type="compositionally biased region" description="Low complexity" evidence="2">
    <location>
        <begin position="423"/>
        <end position="460"/>
    </location>
</feature>
<feature type="transmembrane region" description="Helical" evidence="3">
    <location>
        <begin position="127"/>
        <end position="157"/>
    </location>
</feature>
<evidence type="ECO:0000256" key="3">
    <source>
        <dbReference type="SAM" id="Phobius"/>
    </source>
</evidence>
<feature type="compositionally biased region" description="Low complexity" evidence="2">
    <location>
        <begin position="181"/>
        <end position="194"/>
    </location>
</feature>
<evidence type="ECO:0000313" key="4">
    <source>
        <dbReference type="EnsemblMetazoa" id="ACUA004767-PA"/>
    </source>
</evidence>
<feature type="transmembrane region" description="Helical" evidence="3">
    <location>
        <begin position="207"/>
        <end position="225"/>
    </location>
</feature>
<reference evidence="4" key="2">
    <citation type="submission" date="2020-05" db="UniProtKB">
        <authorList>
            <consortium name="EnsemblMetazoa"/>
        </authorList>
    </citation>
    <scope>IDENTIFICATION</scope>
    <source>
        <strain evidence="4">A-37</strain>
    </source>
</reference>
<organism evidence="4 5">
    <name type="scientific">Anopheles culicifacies</name>
    <dbReference type="NCBI Taxonomy" id="139723"/>
    <lineage>
        <taxon>Eukaryota</taxon>
        <taxon>Metazoa</taxon>
        <taxon>Ecdysozoa</taxon>
        <taxon>Arthropoda</taxon>
        <taxon>Hexapoda</taxon>
        <taxon>Insecta</taxon>
        <taxon>Pterygota</taxon>
        <taxon>Neoptera</taxon>
        <taxon>Endopterygota</taxon>
        <taxon>Diptera</taxon>
        <taxon>Nematocera</taxon>
        <taxon>Culicoidea</taxon>
        <taxon>Culicidae</taxon>
        <taxon>Anophelinae</taxon>
        <taxon>Anopheles</taxon>
        <taxon>culicifacies species complex</taxon>
    </lineage>
</organism>
<dbReference type="EnsemblMetazoa" id="ACUA004767-RA">
    <property type="protein sequence ID" value="ACUA004767-PA"/>
    <property type="gene ID" value="ACUA004767"/>
</dbReference>
<feature type="compositionally biased region" description="Basic residues" evidence="2">
    <location>
        <begin position="390"/>
        <end position="400"/>
    </location>
</feature>
<feature type="region of interest" description="Disordered" evidence="2">
    <location>
        <begin position="234"/>
        <end position="513"/>
    </location>
</feature>
<feature type="compositionally biased region" description="Polar residues" evidence="2">
    <location>
        <begin position="461"/>
        <end position="483"/>
    </location>
</feature>
<dbReference type="InterPro" id="IPR051093">
    <property type="entry name" value="Neuroligin/BSAL"/>
</dbReference>
<feature type="compositionally biased region" description="Low complexity" evidence="2">
    <location>
        <begin position="376"/>
        <end position="388"/>
    </location>
</feature>
<keyword evidence="3" id="KW-0472">Membrane</keyword>
<evidence type="ECO:0000313" key="5">
    <source>
        <dbReference type="Proteomes" id="UP000075883"/>
    </source>
</evidence>
<feature type="compositionally biased region" description="Low complexity" evidence="2">
    <location>
        <begin position="498"/>
        <end position="513"/>
    </location>
</feature>
<feature type="compositionally biased region" description="Low complexity" evidence="2">
    <location>
        <begin position="261"/>
        <end position="273"/>
    </location>
</feature>
<dbReference type="PANTHER" id="PTHR43903">
    <property type="entry name" value="NEUROLIGIN"/>
    <property type="match status" value="1"/>
</dbReference>
<keyword evidence="5" id="KW-1185">Reference proteome</keyword>
<evidence type="ECO:0000256" key="2">
    <source>
        <dbReference type="SAM" id="MobiDB-lite"/>
    </source>
</evidence>
<feature type="compositionally biased region" description="Low complexity" evidence="2">
    <location>
        <begin position="308"/>
        <end position="342"/>
    </location>
</feature>
<comment type="similarity">
    <text evidence="1">Belongs to the type-B carboxylesterase/lipase family.</text>
</comment>
<dbReference type="STRING" id="139723.A0A182LY48"/>
<feature type="compositionally biased region" description="Low complexity" evidence="2">
    <location>
        <begin position="562"/>
        <end position="574"/>
    </location>
</feature>
<accession>A0A182LY48</accession>
<dbReference type="EMBL" id="AXCM01003102">
    <property type="status" value="NOT_ANNOTATED_CDS"/>
    <property type="molecule type" value="Genomic_DNA"/>
</dbReference>
<evidence type="ECO:0000256" key="1">
    <source>
        <dbReference type="ARBA" id="ARBA00005964"/>
    </source>
</evidence>
<feature type="compositionally biased region" description="Basic residues" evidence="2">
    <location>
        <begin position="275"/>
        <end position="285"/>
    </location>
</feature>
<feature type="region of interest" description="Disordered" evidence="2">
    <location>
        <begin position="562"/>
        <end position="623"/>
    </location>
</feature>
<sequence length="633" mass="67213">MATKPKMRSHYRGHKMALWLNLIPQLHRPGDPDVSMRHHHFREREPHYYAGSVRAESFSRPRSLYQNGVINDAQESRQESFGTECTPDPTMGEVLQEAGSGPGDTIGNVLSEEEEAELLAKLANRHYYSYTAALGVTVGVGCLLLLLNMLIFAGIYYQRDRTKRKSQASQSSGTVGGSGVTTGTSASLSGSNGTPDESGKRLANKSFAPALVLFLFHVLINLVLVRSTEIPLTSIPTPSPVKVKRTFEPPPSYATLPKRTAGNNNGASSGAGSVHHQHHHHHLHQHLPGASSGTKETKLGSPLTTAHLRTGSSTLGRSGTGSFYDSSTNSRQQQQQYSAQQQVKIPLTSIPTPSPVKAKRTFEPPPSYATLPKRTAGNNNGASSGAGSVHHQHHHHHLHQHLPGASSGTKETKLGSPLTTAHLRTGSSTLGRSGTGSFYDSSTNSRQQQQQYSAQQQLISPHSSSVAHTAVTITPTATVSHHQTLPRASKAPLPPIRSTTSSSSASTSSGTASTSIAPLTSILVNSTNNNHQHQHHYQQQGCELGPQSTSNVITVDLVSSTTAATGSPSTMGGHQHQHHHHHHHAHHHANGSGPVATSNTGNAATATTAGGSGPPAGSTATLKKRVQIQEVTV</sequence>
<feature type="compositionally biased region" description="Low complexity" evidence="2">
    <location>
        <begin position="596"/>
        <end position="621"/>
    </location>
</feature>
<dbReference type="AlphaFoldDB" id="A0A182LY48"/>
<dbReference type="EMBL" id="AXCM01003103">
    <property type="status" value="NOT_ANNOTATED_CDS"/>
    <property type="molecule type" value="Genomic_DNA"/>
</dbReference>
<dbReference type="EMBL" id="AXCM01003100">
    <property type="status" value="NOT_ANNOTATED_CDS"/>
    <property type="molecule type" value="Genomic_DNA"/>
</dbReference>
<dbReference type="Proteomes" id="UP000075883">
    <property type="component" value="Unassembled WGS sequence"/>
</dbReference>
<name>A0A182LY48_9DIPT</name>
<reference evidence="5" key="1">
    <citation type="submission" date="2013-09" db="EMBL/GenBank/DDBJ databases">
        <title>The Genome Sequence of Anopheles culicifacies species A.</title>
        <authorList>
            <consortium name="The Broad Institute Genomics Platform"/>
            <person name="Neafsey D.E."/>
            <person name="Besansky N."/>
            <person name="Howell P."/>
            <person name="Walton C."/>
            <person name="Young S.K."/>
            <person name="Zeng Q."/>
            <person name="Gargeya S."/>
            <person name="Fitzgerald M."/>
            <person name="Haas B."/>
            <person name="Abouelleil A."/>
            <person name="Allen A.W."/>
            <person name="Alvarado L."/>
            <person name="Arachchi H.M."/>
            <person name="Berlin A.M."/>
            <person name="Chapman S.B."/>
            <person name="Gainer-Dewar J."/>
            <person name="Goldberg J."/>
            <person name="Griggs A."/>
            <person name="Gujja S."/>
            <person name="Hansen M."/>
            <person name="Howarth C."/>
            <person name="Imamovic A."/>
            <person name="Ireland A."/>
            <person name="Larimer J."/>
            <person name="McCowan C."/>
            <person name="Murphy C."/>
            <person name="Pearson M."/>
            <person name="Poon T.W."/>
            <person name="Priest M."/>
            <person name="Roberts A."/>
            <person name="Saif S."/>
            <person name="Shea T."/>
            <person name="Sisk P."/>
            <person name="Sykes S."/>
            <person name="Wortman J."/>
            <person name="Nusbaum C."/>
            <person name="Birren B."/>
        </authorList>
    </citation>
    <scope>NUCLEOTIDE SEQUENCE [LARGE SCALE GENOMIC DNA]</scope>
    <source>
        <strain evidence="5">A-37</strain>
    </source>
</reference>
<keyword evidence="3" id="KW-1133">Transmembrane helix</keyword>
<proteinExistence type="inferred from homology"/>
<feature type="region of interest" description="Disordered" evidence="2">
    <location>
        <begin position="163"/>
        <end position="199"/>
    </location>
</feature>
<protein>
    <submittedName>
        <fullName evidence="4">Uncharacterized protein</fullName>
    </submittedName>
</protein>
<dbReference type="EMBL" id="AXCM01003101">
    <property type="status" value="NOT_ANNOTATED_CDS"/>
    <property type="molecule type" value="Genomic_DNA"/>
</dbReference>